<reference evidence="2" key="1">
    <citation type="journal article" date="2016" name="Nat. Genet.">
        <title>A high-quality carrot genome assembly provides new insights into carotenoid accumulation and asterid genome evolution.</title>
        <authorList>
            <person name="Iorizzo M."/>
            <person name="Ellison S."/>
            <person name="Senalik D."/>
            <person name="Zeng P."/>
            <person name="Satapoomin P."/>
            <person name="Huang J."/>
            <person name="Bowman M."/>
            <person name="Iovene M."/>
            <person name="Sanseverino W."/>
            <person name="Cavagnaro P."/>
            <person name="Yildiz M."/>
            <person name="Macko-Podgorni A."/>
            <person name="Moranska E."/>
            <person name="Grzebelus E."/>
            <person name="Grzebelus D."/>
            <person name="Ashrafi H."/>
            <person name="Zheng Z."/>
            <person name="Cheng S."/>
            <person name="Spooner D."/>
            <person name="Van Deynze A."/>
            <person name="Simon P."/>
        </authorList>
    </citation>
    <scope>NUCLEOTIDE SEQUENCE</scope>
    <source>
        <tissue evidence="2">Leaf</tissue>
    </source>
</reference>
<keyword evidence="1" id="KW-0732">Signal</keyword>
<dbReference type="EMBL" id="CP093348">
    <property type="protein sequence ID" value="WOH06941.1"/>
    <property type="molecule type" value="Genomic_DNA"/>
</dbReference>
<proteinExistence type="predicted"/>
<feature type="chain" id="PRO_5041996218" evidence="1">
    <location>
        <begin position="20"/>
        <end position="78"/>
    </location>
</feature>
<reference evidence="2" key="2">
    <citation type="submission" date="2022-03" db="EMBL/GenBank/DDBJ databases">
        <title>Draft title - Genomic analysis of global carrot germplasm unveils the trajectory of domestication and the origin of high carotenoid orange carrot.</title>
        <authorList>
            <person name="Iorizzo M."/>
            <person name="Ellison S."/>
            <person name="Senalik D."/>
            <person name="Macko-Podgorni A."/>
            <person name="Grzebelus D."/>
            <person name="Bostan H."/>
            <person name="Rolling W."/>
            <person name="Curaba J."/>
            <person name="Simon P."/>
        </authorList>
    </citation>
    <scope>NUCLEOTIDE SEQUENCE</scope>
    <source>
        <tissue evidence="2">Leaf</tissue>
    </source>
</reference>
<keyword evidence="3" id="KW-1185">Reference proteome</keyword>
<accession>A0AAF0XET6</accession>
<organism evidence="2 3">
    <name type="scientific">Daucus carota subsp. sativus</name>
    <name type="common">Carrot</name>
    <dbReference type="NCBI Taxonomy" id="79200"/>
    <lineage>
        <taxon>Eukaryota</taxon>
        <taxon>Viridiplantae</taxon>
        <taxon>Streptophyta</taxon>
        <taxon>Embryophyta</taxon>
        <taxon>Tracheophyta</taxon>
        <taxon>Spermatophyta</taxon>
        <taxon>Magnoliopsida</taxon>
        <taxon>eudicotyledons</taxon>
        <taxon>Gunneridae</taxon>
        <taxon>Pentapetalae</taxon>
        <taxon>asterids</taxon>
        <taxon>campanulids</taxon>
        <taxon>Apiales</taxon>
        <taxon>Apiaceae</taxon>
        <taxon>Apioideae</taxon>
        <taxon>Scandiceae</taxon>
        <taxon>Daucinae</taxon>
        <taxon>Daucus</taxon>
        <taxon>Daucus sect. Daucus</taxon>
    </lineage>
</organism>
<sequence>MTMRSSCLVLVLMILLTNAQFSVVECRAFPSNVAEEGAATGAAMLVVSPRNSGGGVSSAVQSLMFKLASGPSKRGRGH</sequence>
<evidence type="ECO:0000313" key="3">
    <source>
        <dbReference type="Proteomes" id="UP000077755"/>
    </source>
</evidence>
<dbReference type="AlphaFoldDB" id="A0AAF0XET6"/>
<evidence type="ECO:0000313" key="2">
    <source>
        <dbReference type="EMBL" id="WOH06941.1"/>
    </source>
</evidence>
<protein>
    <submittedName>
        <fullName evidence="2">Uncharacterized protein</fullName>
    </submittedName>
</protein>
<dbReference type="Proteomes" id="UP000077755">
    <property type="component" value="Chromosome 6"/>
</dbReference>
<name>A0AAF0XET6_DAUCS</name>
<feature type="signal peptide" evidence="1">
    <location>
        <begin position="1"/>
        <end position="19"/>
    </location>
</feature>
<evidence type="ECO:0000256" key="1">
    <source>
        <dbReference type="SAM" id="SignalP"/>
    </source>
</evidence>
<gene>
    <name evidence="2" type="ORF">DCAR_0626370</name>
</gene>